<dbReference type="PANTHER" id="PTHR23232">
    <property type="entry name" value="KRAB DOMAIN C2H2 ZINC FINGER"/>
    <property type="match status" value="1"/>
</dbReference>
<name>A0A8C2XW76_CAPHI</name>
<dbReference type="SUPFAM" id="SSF109640">
    <property type="entry name" value="KRAB domain (Kruppel-associated box)"/>
    <property type="match status" value="1"/>
</dbReference>
<dbReference type="InterPro" id="IPR001909">
    <property type="entry name" value="KRAB"/>
</dbReference>
<dbReference type="Gene3D" id="6.10.140.140">
    <property type="match status" value="1"/>
</dbReference>
<evidence type="ECO:0000313" key="2">
    <source>
        <dbReference type="Ensembl" id="ENSCHIP00010027238.1"/>
    </source>
</evidence>
<sequence>MTCISACNKGPVSFKDVSTNFIQAEWQWLDSTQKILYSDVMLENCSNLVSVRYCITKPEEIIKLEQEAPWISEEEFHADSNIPPLIISWNTFIPLINAWNNILVCWCSMSHLLHNSLIEHVLW</sequence>
<dbReference type="AlphaFoldDB" id="A0A8C2XW76"/>
<feature type="domain" description="KRAB" evidence="1">
    <location>
        <begin position="12"/>
        <end position="82"/>
    </location>
</feature>
<dbReference type="SMART" id="SM00349">
    <property type="entry name" value="KRAB"/>
    <property type="match status" value="1"/>
</dbReference>
<protein>
    <recommendedName>
        <fullName evidence="1">KRAB domain-containing protein</fullName>
    </recommendedName>
</protein>
<dbReference type="InterPro" id="IPR036051">
    <property type="entry name" value="KRAB_dom_sf"/>
</dbReference>
<accession>A0A8C2XW76</accession>
<reference evidence="2" key="1">
    <citation type="submission" date="2019-03" db="EMBL/GenBank/DDBJ databases">
        <title>Genome sequencing and reference-guided assembly of Black Bengal Goat (Capra hircus).</title>
        <authorList>
            <person name="Siddiki A.Z."/>
            <person name="Baten A."/>
            <person name="Billah M."/>
            <person name="Alam M.A.U."/>
            <person name="Shawrob K.S.M."/>
            <person name="Saha S."/>
            <person name="Chowdhury M."/>
            <person name="Rahman A.H."/>
            <person name="Stear M."/>
            <person name="Miah G."/>
            <person name="Das G.B."/>
            <person name="Hossain M.M."/>
            <person name="Kumkum M."/>
            <person name="Islam M.S."/>
            <person name="Mollah A.M."/>
            <person name="Ahsan A."/>
            <person name="Tusar F."/>
            <person name="Khan M.K.I."/>
        </authorList>
    </citation>
    <scope>NUCLEOTIDE SEQUENCE [LARGE SCALE GENOMIC DNA]</scope>
</reference>
<dbReference type="InterPro" id="IPR050169">
    <property type="entry name" value="Krueppel_C2H2_ZnF"/>
</dbReference>
<dbReference type="Pfam" id="PF01352">
    <property type="entry name" value="KRAB"/>
    <property type="match status" value="1"/>
</dbReference>
<dbReference type="PROSITE" id="PS50805">
    <property type="entry name" value="KRAB"/>
    <property type="match status" value="1"/>
</dbReference>
<dbReference type="Ensembl" id="ENSCHIT00010038483.1">
    <property type="protein sequence ID" value="ENSCHIP00010027238.1"/>
    <property type="gene ID" value="ENSCHIG00010020297.1"/>
</dbReference>
<evidence type="ECO:0000259" key="1">
    <source>
        <dbReference type="PROSITE" id="PS50805"/>
    </source>
</evidence>
<dbReference type="GO" id="GO:0006355">
    <property type="term" value="P:regulation of DNA-templated transcription"/>
    <property type="evidence" value="ECO:0007669"/>
    <property type="project" value="InterPro"/>
</dbReference>
<dbReference type="PANTHER" id="PTHR23232:SF117">
    <property type="entry name" value="KRAB DOMAIN-CONTAINING PROTEIN"/>
    <property type="match status" value="1"/>
</dbReference>
<organism evidence="2">
    <name type="scientific">Capra hircus</name>
    <name type="common">Goat</name>
    <dbReference type="NCBI Taxonomy" id="9925"/>
    <lineage>
        <taxon>Eukaryota</taxon>
        <taxon>Metazoa</taxon>
        <taxon>Chordata</taxon>
        <taxon>Craniata</taxon>
        <taxon>Vertebrata</taxon>
        <taxon>Euteleostomi</taxon>
        <taxon>Mammalia</taxon>
        <taxon>Eutheria</taxon>
        <taxon>Laurasiatheria</taxon>
        <taxon>Artiodactyla</taxon>
        <taxon>Ruminantia</taxon>
        <taxon>Pecora</taxon>
        <taxon>Bovidae</taxon>
        <taxon>Caprinae</taxon>
        <taxon>Capra</taxon>
    </lineage>
</organism>
<dbReference type="CDD" id="cd07765">
    <property type="entry name" value="KRAB_A-box"/>
    <property type="match status" value="1"/>
</dbReference>
<reference evidence="2" key="2">
    <citation type="submission" date="2025-08" db="UniProtKB">
        <authorList>
            <consortium name="Ensembl"/>
        </authorList>
    </citation>
    <scope>IDENTIFICATION</scope>
</reference>
<proteinExistence type="predicted"/>